<reference evidence="1" key="1">
    <citation type="journal article" date="2021" name="Open Biol.">
        <title>Shared evolutionary footprints suggest mitochondrial oxidative damage underlies multiple complex I losses in fungi.</title>
        <authorList>
            <person name="Schikora-Tamarit M.A."/>
            <person name="Marcet-Houben M."/>
            <person name="Nosek J."/>
            <person name="Gabaldon T."/>
        </authorList>
    </citation>
    <scope>NUCLEOTIDE SEQUENCE</scope>
    <source>
        <strain evidence="1">CBS6341</strain>
    </source>
</reference>
<gene>
    <name evidence="1" type="ORF">WICMUC_000555</name>
</gene>
<protein>
    <submittedName>
        <fullName evidence="1">Uncharacterized protein</fullName>
    </submittedName>
</protein>
<keyword evidence="2" id="KW-1185">Reference proteome</keyword>
<dbReference type="Proteomes" id="UP000769528">
    <property type="component" value="Unassembled WGS sequence"/>
</dbReference>
<reference evidence="1" key="2">
    <citation type="submission" date="2021-01" db="EMBL/GenBank/DDBJ databases">
        <authorList>
            <person name="Schikora-Tamarit M.A."/>
        </authorList>
    </citation>
    <scope>NUCLEOTIDE SEQUENCE</scope>
    <source>
        <strain evidence="1">CBS6341</strain>
    </source>
</reference>
<proteinExistence type="predicted"/>
<accession>A0A9P8PYU1</accession>
<name>A0A9P8PYU1_9ASCO</name>
<dbReference type="OrthoDB" id="10534365at2759"/>
<dbReference type="EMBL" id="JAEUBF010000160">
    <property type="protein sequence ID" value="KAH3680097.1"/>
    <property type="molecule type" value="Genomic_DNA"/>
</dbReference>
<dbReference type="AlphaFoldDB" id="A0A9P8PYU1"/>
<evidence type="ECO:0000313" key="2">
    <source>
        <dbReference type="Proteomes" id="UP000769528"/>
    </source>
</evidence>
<sequence>MTSIGSTKNSIIFEDEDYDFSSISSQNSNDESLNSEFSFVKTQGNAILFDTSIPMNIFKKHHIKLYSSDESFTTIFKEDLLLKTSDLIFQLKNKFKRFANKDLIIKLVQNKDNLNNYVLQNNDYIIKLQNSMFRDIWVHENDLPNAILNYSHDFKFYICEV</sequence>
<organism evidence="1 2">
    <name type="scientific">Wickerhamomyces mucosus</name>
    <dbReference type="NCBI Taxonomy" id="1378264"/>
    <lineage>
        <taxon>Eukaryota</taxon>
        <taxon>Fungi</taxon>
        <taxon>Dikarya</taxon>
        <taxon>Ascomycota</taxon>
        <taxon>Saccharomycotina</taxon>
        <taxon>Saccharomycetes</taxon>
        <taxon>Phaffomycetales</taxon>
        <taxon>Wickerhamomycetaceae</taxon>
        <taxon>Wickerhamomyces</taxon>
    </lineage>
</organism>
<comment type="caution">
    <text evidence="1">The sequence shown here is derived from an EMBL/GenBank/DDBJ whole genome shotgun (WGS) entry which is preliminary data.</text>
</comment>
<evidence type="ECO:0000313" key="1">
    <source>
        <dbReference type="EMBL" id="KAH3680097.1"/>
    </source>
</evidence>